<accession>A0A845R5Z1</accession>
<name>A0A845R5Z1_9CLOT</name>
<gene>
    <name evidence="1" type="ORF">D3Z33_13765</name>
</gene>
<organism evidence="1 2">
    <name type="scientific">Senegalia massiliensis</name>
    <dbReference type="NCBI Taxonomy" id="1720316"/>
    <lineage>
        <taxon>Bacteria</taxon>
        <taxon>Bacillati</taxon>
        <taxon>Bacillota</taxon>
        <taxon>Clostridia</taxon>
        <taxon>Eubacteriales</taxon>
        <taxon>Clostridiaceae</taxon>
        <taxon>Senegalia</taxon>
    </lineage>
</organism>
<keyword evidence="2" id="KW-1185">Reference proteome</keyword>
<dbReference type="Gene3D" id="3.40.50.300">
    <property type="entry name" value="P-loop containing nucleotide triphosphate hydrolases"/>
    <property type="match status" value="1"/>
</dbReference>
<dbReference type="AlphaFoldDB" id="A0A845R5Z1"/>
<reference evidence="1 2" key="1">
    <citation type="submission" date="2018-08" db="EMBL/GenBank/DDBJ databases">
        <title>Murine metabolic-syndrome-specific gut microbial biobank.</title>
        <authorList>
            <person name="Liu C."/>
        </authorList>
    </citation>
    <scope>NUCLEOTIDE SEQUENCE [LARGE SCALE GENOMIC DNA]</scope>
    <source>
        <strain evidence="1 2">583</strain>
    </source>
</reference>
<dbReference type="SUPFAM" id="SSF52540">
    <property type="entry name" value="P-loop containing nucleoside triphosphate hydrolases"/>
    <property type="match status" value="1"/>
</dbReference>
<sequence length="215" mass="24688">MLSMIELDNNIKKLRDIYSSEKGKKDAIEQEILDKTTKISTLDNDIDVLEKTNILLQRTSEYAREQSKYQIENLVTNCLQYIFDENMEFKIEINEAYGKPNAEFYVITNGVETIKTKPEDSRGGGIIDIISLALRISFLQIHNPKVFGPLILDEPAKHVSEEFIFNVSEFLKQISEMFNRQIIMVTHNNHLASIADLAYRVELNGITSVVEKVEN</sequence>
<dbReference type="OrthoDB" id="2380879at2"/>
<protein>
    <submittedName>
        <fullName evidence="1">ATPase</fullName>
    </submittedName>
</protein>
<dbReference type="EMBL" id="QXXA01000016">
    <property type="protein sequence ID" value="NBI07923.1"/>
    <property type="molecule type" value="Genomic_DNA"/>
</dbReference>
<dbReference type="RefSeq" id="WP_160198386.1">
    <property type="nucleotide sequence ID" value="NZ_QXXA01000016.1"/>
</dbReference>
<evidence type="ECO:0000313" key="1">
    <source>
        <dbReference type="EMBL" id="NBI07923.1"/>
    </source>
</evidence>
<dbReference type="InterPro" id="IPR027417">
    <property type="entry name" value="P-loop_NTPase"/>
</dbReference>
<evidence type="ECO:0000313" key="2">
    <source>
        <dbReference type="Proteomes" id="UP000467132"/>
    </source>
</evidence>
<dbReference type="Proteomes" id="UP000467132">
    <property type="component" value="Unassembled WGS sequence"/>
</dbReference>
<comment type="caution">
    <text evidence="1">The sequence shown here is derived from an EMBL/GenBank/DDBJ whole genome shotgun (WGS) entry which is preliminary data.</text>
</comment>
<proteinExistence type="predicted"/>